<evidence type="ECO:0000313" key="3">
    <source>
        <dbReference type="Proteomes" id="UP000307749"/>
    </source>
</evidence>
<keyword evidence="1" id="KW-1133">Transmembrane helix</keyword>
<evidence type="ECO:0008006" key="4">
    <source>
        <dbReference type="Google" id="ProtNLM"/>
    </source>
</evidence>
<keyword evidence="1" id="KW-0812">Transmembrane</keyword>
<sequence>MRWRPSPHAQSISRNCLAYSLVTSPVRHSAVPSCAWPAMPEPACIRCIHHPLQYIRRTRMKCRHKKSALALLALTLLPALAWANAPATRLQPGLWQFHYTSTVEMAGHAVPAMNQSAQQCIKDTNPAKLPLMPKLPSNIKCTAPTLQTSDKGYHVTMACTASEPNGMVTQLDEDFMIAPSDDGSQIRFDGTVHQRITGSPMPIPAALVKISAQGHRIGLCLAAKH</sequence>
<dbReference type="Pfam" id="PF12276">
    <property type="entry name" value="DUF3617"/>
    <property type="match status" value="1"/>
</dbReference>
<reference evidence="2 3" key="1">
    <citation type="submission" date="2017-02" db="EMBL/GenBank/DDBJ databases">
        <title>Whole genome sequencing of Metallibacterium scheffleri DSM 24874 (T).</title>
        <authorList>
            <person name="Kumar S."/>
            <person name="Patil P."/>
            <person name="Patil P.B."/>
        </authorList>
    </citation>
    <scope>NUCLEOTIDE SEQUENCE [LARGE SCALE GENOMIC DNA]</scope>
    <source>
        <strain evidence="2 3">DSM 24874</strain>
    </source>
</reference>
<keyword evidence="1" id="KW-0472">Membrane</keyword>
<dbReference type="Proteomes" id="UP000307749">
    <property type="component" value="Unassembled WGS sequence"/>
</dbReference>
<accession>A0A4V6RR73</accession>
<dbReference type="InterPro" id="IPR022061">
    <property type="entry name" value="DUF3617"/>
</dbReference>
<evidence type="ECO:0000313" key="2">
    <source>
        <dbReference type="EMBL" id="THD07841.1"/>
    </source>
</evidence>
<proteinExistence type="predicted"/>
<dbReference type="AlphaFoldDB" id="A0A4V6RR73"/>
<evidence type="ECO:0000256" key="1">
    <source>
        <dbReference type="SAM" id="Phobius"/>
    </source>
</evidence>
<name>A0A4V6RR73_9GAMM</name>
<protein>
    <recommendedName>
        <fullName evidence="4">DUF3617 family protein</fullName>
    </recommendedName>
</protein>
<keyword evidence="3" id="KW-1185">Reference proteome</keyword>
<dbReference type="EMBL" id="MWQO01000055">
    <property type="protein sequence ID" value="THD07841.1"/>
    <property type="molecule type" value="Genomic_DNA"/>
</dbReference>
<dbReference type="STRING" id="993689.GCA_002077135_02491"/>
<organism evidence="2 3">
    <name type="scientific">Metallibacterium scheffleri</name>
    <dbReference type="NCBI Taxonomy" id="993689"/>
    <lineage>
        <taxon>Bacteria</taxon>
        <taxon>Pseudomonadati</taxon>
        <taxon>Pseudomonadota</taxon>
        <taxon>Gammaproteobacteria</taxon>
        <taxon>Lysobacterales</taxon>
        <taxon>Rhodanobacteraceae</taxon>
        <taxon>Metallibacterium</taxon>
    </lineage>
</organism>
<comment type="caution">
    <text evidence="2">The sequence shown here is derived from an EMBL/GenBank/DDBJ whole genome shotgun (WGS) entry which is preliminary data.</text>
</comment>
<gene>
    <name evidence="2" type="ORF">B1806_14455</name>
</gene>
<feature type="transmembrane region" description="Helical" evidence="1">
    <location>
        <begin position="67"/>
        <end position="85"/>
    </location>
</feature>